<evidence type="ECO:0000259" key="2">
    <source>
        <dbReference type="PROSITE" id="PS50994"/>
    </source>
</evidence>
<evidence type="ECO:0000256" key="1">
    <source>
        <dbReference type="SAM" id="MobiDB-lite"/>
    </source>
</evidence>
<dbReference type="EMBL" id="JACTVA010000013">
    <property type="protein sequence ID" value="MBC9207090.1"/>
    <property type="molecule type" value="Genomic_DNA"/>
</dbReference>
<dbReference type="InterPro" id="IPR036397">
    <property type="entry name" value="RNaseH_sf"/>
</dbReference>
<feature type="domain" description="Integrase catalytic" evidence="2">
    <location>
        <begin position="263"/>
        <end position="479"/>
    </location>
</feature>
<sequence>MKSLGKLNLQFQLEHGCIAVINDTPRRYLGRSKDKHRRLLFECDGGTRLDLTDIQLLEMQQRGELRLLTAIEALAYTAEGKRIRVTLDVFNQQDEIDRARWEAYGAETMRKAAYCQGWEDAGRPSRTALMMAPVVRRVAEATGDRRPPSARHAVRWVGEWLNGGCVPDAVVPQILNRGNRTDRLALQRELLTATVESEYLVDTRPSGAAVYRAVKTAFDDHNAPLPEGQKLRCPSPTAVYAEIKKIDLYTLAHCREGAREANRKHRPIGPGPVADRHNDVWEIDHTRVNAIAVDETTGKPIGRPWVTVILDRATRMCVGFFITFAPPGTWSVMECMAMALLPKDEALRRVKGLNVPWPCFSGPKIIVPDRAKEFRSFTFVEAMSGLGARVEYAPVLKAWYKGTIERFIQTLSRNTFERIEGTTFSNWFLRNKEAIPEKVARTTLTQLNELVTRYIVSVYHQRTHRSLGSSPLRAYEESVTRHGMRPPLGPEQVAVLTSPPSWRKVQRSGIRFELVDYADKDGILADLSIHPLHRYVQFKPNRLDVSVGHFRDPRDGQWKEARARGRWRERLRGRSLEWHLRVRALQRENPEAFPDDEDGHDAAAAELDGLFKKRLTQKGLKNRERAQAAWEKARMRMQAEEPSFDEAASGLDIAEDIFGNAGDETLPEGDGASTAPSADPEAPPAPKRKRSPGIRPKPASKSTAEASPASAAEGRDLDWDADDDIDFAAAVRGKVHRDGQDE</sequence>
<dbReference type="SUPFAM" id="SSF53098">
    <property type="entry name" value="Ribonuclease H-like"/>
    <property type="match status" value="1"/>
</dbReference>
<dbReference type="PROSITE" id="PS50994">
    <property type="entry name" value="INTEGRASE"/>
    <property type="match status" value="1"/>
</dbReference>
<dbReference type="RefSeq" id="WP_187784259.1">
    <property type="nucleotide sequence ID" value="NZ_JACTVA010000013.1"/>
</dbReference>
<comment type="caution">
    <text evidence="3">The sequence shown here is derived from an EMBL/GenBank/DDBJ whole genome shotgun (WGS) entry which is preliminary data.</text>
</comment>
<dbReference type="Gene3D" id="3.30.420.10">
    <property type="entry name" value="Ribonuclease H-like superfamily/Ribonuclease H"/>
    <property type="match status" value="1"/>
</dbReference>
<dbReference type="InterPro" id="IPR012337">
    <property type="entry name" value="RNaseH-like_sf"/>
</dbReference>
<organism evidence="3 4">
    <name type="scientific">Teichococcus aerophilus</name>
    <dbReference type="NCBI Taxonomy" id="1224513"/>
    <lineage>
        <taxon>Bacteria</taxon>
        <taxon>Pseudomonadati</taxon>
        <taxon>Pseudomonadota</taxon>
        <taxon>Alphaproteobacteria</taxon>
        <taxon>Acetobacterales</taxon>
        <taxon>Roseomonadaceae</taxon>
        <taxon>Roseomonas</taxon>
    </lineage>
</organism>
<accession>A0ABR7RKI2</accession>
<evidence type="ECO:0000313" key="4">
    <source>
        <dbReference type="Proteomes" id="UP000626026"/>
    </source>
</evidence>
<feature type="compositionally biased region" description="Low complexity" evidence="1">
    <location>
        <begin position="696"/>
        <end position="712"/>
    </location>
</feature>
<feature type="region of interest" description="Disordered" evidence="1">
    <location>
        <begin position="660"/>
        <end position="721"/>
    </location>
</feature>
<name>A0ABR7RKI2_9PROT</name>
<gene>
    <name evidence="3" type="ORF">IBL26_09620</name>
</gene>
<evidence type="ECO:0000313" key="3">
    <source>
        <dbReference type="EMBL" id="MBC9207090.1"/>
    </source>
</evidence>
<protein>
    <submittedName>
        <fullName evidence="3">DDE-type integrase/transposase/recombinase</fullName>
    </submittedName>
</protein>
<proteinExistence type="predicted"/>
<dbReference type="Proteomes" id="UP000626026">
    <property type="component" value="Unassembled WGS sequence"/>
</dbReference>
<keyword evidence="4" id="KW-1185">Reference proteome</keyword>
<dbReference type="InterPro" id="IPR001584">
    <property type="entry name" value="Integrase_cat-core"/>
</dbReference>
<reference evidence="3 4" key="1">
    <citation type="journal article" date="2013" name="Int. J. Syst. Evol. Microbiol.">
        <title>Roseomonas aerophila sp. nov., isolated from air.</title>
        <authorList>
            <person name="Kim S.J."/>
            <person name="Weon H.Y."/>
            <person name="Ahn J.H."/>
            <person name="Hong S.B."/>
            <person name="Seok S.J."/>
            <person name="Whang K.S."/>
            <person name="Kwon S.W."/>
        </authorList>
    </citation>
    <scope>NUCLEOTIDE SEQUENCE [LARGE SCALE GENOMIC DNA]</scope>
    <source>
        <strain evidence="3 4">NBRC 108923</strain>
    </source>
</reference>